<evidence type="ECO:0000256" key="2">
    <source>
        <dbReference type="SAM" id="SignalP"/>
    </source>
</evidence>
<gene>
    <name evidence="4" type="ORF">O0955_00085</name>
</gene>
<dbReference type="Proteomes" id="UP001144347">
    <property type="component" value="Unassembled WGS sequence"/>
</dbReference>
<dbReference type="InterPro" id="IPR008258">
    <property type="entry name" value="Transglycosylase_SLT_dom_1"/>
</dbReference>
<dbReference type="Gene3D" id="1.10.530.10">
    <property type="match status" value="1"/>
</dbReference>
<dbReference type="PANTHER" id="PTHR37423">
    <property type="entry name" value="SOLUBLE LYTIC MUREIN TRANSGLYCOSYLASE-RELATED"/>
    <property type="match status" value="1"/>
</dbReference>
<dbReference type="PANTHER" id="PTHR37423:SF2">
    <property type="entry name" value="MEMBRANE-BOUND LYTIC MUREIN TRANSGLYCOSYLASE C"/>
    <property type="match status" value="1"/>
</dbReference>
<accession>A0ABT4L395</accession>
<evidence type="ECO:0000259" key="3">
    <source>
        <dbReference type="Pfam" id="PF01464"/>
    </source>
</evidence>
<evidence type="ECO:0000256" key="1">
    <source>
        <dbReference type="ARBA" id="ARBA00007734"/>
    </source>
</evidence>
<feature type="signal peptide" evidence="2">
    <location>
        <begin position="1"/>
        <end position="25"/>
    </location>
</feature>
<protein>
    <submittedName>
        <fullName evidence="4">Lytic transglycosylase domain-containing protein</fullName>
    </submittedName>
</protein>
<dbReference type="InterPro" id="IPR023346">
    <property type="entry name" value="Lysozyme-like_dom_sf"/>
</dbReference>
<sequence length="318" mass="36505">MFLLNVNIKLYTMGLLMVFSWSSMCAQQVRKPGIADTTFVSAYGLNYPQEISQANKIYIENYINRYEKRYAQLKKKNNALLNFFSHALATHGIPKELGALAVIESELENKSISKAGAVGPWQFMQTEATAFGLQNKDKIDERTDFYKSTYAACKLLKELHQDFGDWLLVVAAYNCGPGRVKRAMAQNDSRSFWKIENRLPKETRDHVKKFISVSYIINNRLPDNWIAEKKAPLKTKESSSASYLTCSVSTGYSLAIIAKKLQLTYKQLTDLNPDFEIKRSMQSSYLLKIPKDKMPDFYLYKDEILKESIEEMINKTDN</sequence>
<dbReference type="Pfam" id="PF01464">
    <property type="entry name" value="SLT"/>
    <property type="match status" value="1"/>
</dbReference>
<keyword evidence="5" id="KW-1185">Reference proteome</keyword>
<keyword evidence="2" id="KW-0732">Signal</keyword>
<comment type="caution">
    <text evidence="4">The sequence shown here is derived from an EMBL/GenBank/DDBJ whole genome shotgun (WGS) entry which is preliminary data.</text>
</comment>
<comment type="similarity">
    <text evidence="1">Belongs to the transglycosylase Slt family.</text>
</comment>
<organism evidence="4 5">
    <name type="scientific">Pedobacter punctiformis</name>
    <dbReference type="NCBI Taxonomy" id="3004097"/>
    <lineage>
        <taxon>Bacteria</taxon>
        <taxon>Pseudomonadati</taxon>
        <taxon>Bacteroidota</taxon>
        <taxon>Sphingobacteriia</taxon>
        <taxon>Sphingobacteriales</taxon>
        <taxon>Sphingobacteriaceae</taxon>
        <taxon>Pedobacter</taxon>
    </lineage>
</organism>
<feature type="chain" id="PRO_5045171242" evidence="2">
    <location>
        <begin position="26"/>
        <end position="318"/>
    </location>
</feature>
<proteinExistence type="inferred from homology"/>
<evidence type="ECO:0000313" key="4">
    <source>
        <dbReference type="EMBL" id="MCZ4242385.1"/>
    </source>
</evidence>
<dbReference type="EMBL" id="JAPWGM010000001">
    <property type="protein sequence ID" value="MCZ4242385.1"/>
    <property type="molecule type" value="Genomic_DNA"/>
</dbReference>
<evidence type="ECO:0000313" key="5">
    <source>
        <dbReference type="Proteomes" id="UP001144347"/>
    </source>
</evidence>
<dbReference type="SUPFAM" id="SSF53955">
    <property type="entry name" value="Lysozyme-like"/>
    <property type="match status" value="1"/>
</dbReference>
<reference evidence="4" key="1">
    <citation type="submission" date="2022-12" db="EMBL/GenBank/DDBJ databases">
        <title>Genome sequence of HCMS5-2.</title>
        <authorList>
            <person name="Woo H."/>
        </authorList>
    </citation>
    <scope>NUCLEOTIDE SEQUENCE</scope>
    <source>
        <strain evidence="4">HCMS5-2</strain>
    </source>
</reference>
<dbReference type="RefSeq" id="WP_269425505.1">
    <property type="nucleotide sequence ID" value="NZ_JAPWGM010000001.1"/>
</dbReference>
<feature type="domain" description="Transglycosylase SLT" evidence="3">
    <location>
        <begin position="89"/>
        <end position="194"/>
    </location>
</feature>
<dbReference type="CDD" id="cd16894">
    <property type="entry name" value="MltD-like"/>
    <property type="match status" value="1"/>
</dbReference>
<name>A0ABT4L395_9SPHI</name>